<gene>
    <name evidence="2" type="ORF">PQ455_01545</name>
</gene>
<dbReference type="RefSeq" id="WP_273688595.1">
    <property type="nucleotide sequence ID" value="NZ_CP117411.1"/>
</dbReference>
<feature type="region of interest" description="Disordered" evidence="1">
    <location>
        <begin position="224"/>
        <end position="244"/>
    </location>
</feature>
<accession>A0ABY7TQ15</accession>
<feature type="region of interest" description="Disordered" evidence="1">
    <location>
        <begin position="49"/>
        <end position="96"/>
    </location>
</feature>
<protein>
    <submittedName>
        <fullName evidence="2">Uncharacterized protein</fullName>
    </submittedName>
</protein>
<proteinExistence type="predicted"/>
<dbReference type="EMBL" id="CP117411">
    <property type="protein sequence ID" value="WCT73944.1"/>
    <property type="molecule type" value="Genomic_DNA"/>
</dbReference>
<sequence>MVDSAALLARLIEAGTPLALVGEVAAALARAEAEARSAIEAAALPSKGALRTRRWRERHQSSQSVTCDARDADVTESVTAPPTPNKSPPDPQKLTPTPCVCVPHEREADPISVPITSRIMANRLALATLAAMAAGQREAAALDGAVAAWNDMAKRTGLSAVVKLTAERKGRLRARLAEFGPDAFTEAIAAIERSPFCRGDSDRGWRADFDFLLQPKSFTRLIEGSYDRQTSQHRPRRPANDEPCNPMVRAAAAAIARGGGG</sequence>
<name>A0ABY7TQ15_9SPHN</name>
<evidence type="ECO:0000313" key="2">
    <source>
        <dbReference type="EMBL" id="WCT73944.1"/>
    </source>
</evidence>
<organism evidence="2 3">
    <name type="scientific">Sphingomonas naphthae</name>
    <dbReference type="NCBI Taxonomy" id="1813468"/>
    <lineage>
        <taxon>Bacteria</taxon>
        <taxon>Pseudomonadati</taxon>
        <taxon>Pseudomonadota</taxon>
        <taxon>Alphaproteobacteria</taxon>
        <taxon>Sphingomonadales</taxon>
        <taxon>Sphingomonadaceae</taxon>
        <taxon>Sphingomonas</taxon>
    </lineage>
</organism>
<reference evidence="2 3" key="1">
    <citation type="submission" date="2023-02" db="EMBL/GenBank/DDBJ databases">
        <title>Genome sequence of Sphingomonas naphthae.</title>
        <authorList>
            <person name="Kim S."/>
            <person name="Heo J."/>
            <person name="Kwon S.-W."/>
        </authorList>
    </citation>
    <scope>NUCLEOTIDE SEQUENCE [LARGE SCALE GENOMIC DNA]</scope>
    <source>
        <strain evidence="2 3">KACC 18716</strain>
    </source>
</reference>
<evidence type="ECO:0000256" key="1">
    <source>
        <dbReference type="SAM" id="MobiDB-lite"/>
    </source>
</evidence>
<evidence type="ECO:0000313" key="3">
    <source>
        <dbReference type="Proteomes" id="UP001220395"/>
    </source>
</evidence>
<keyword evidence="3" id="KW-1185">Reference proteome</keyword>
<dbReference type="Proteomes" id="UP001220395">
    <property type="component" value="Chromosome"/>
</dbReference>
<feature type="compositionally biased region" description="Pro residues" evidence="1">
    <location>
        <begin position="81"/>
        <end position="91"/>
    </location>
</feature>